<keyword evidence="4 6" id="KW-1133">Transmembrane helix</keyword>
<feature type="transmembrane region" description="Helical" evidence="6">
    <location>
        <begin position="212"/>
        <end position="237"/>
    </location>
</feature>
<dbReference type="EMBL" id="LJGT01000038">
    <property type="protein sequence ID" value="OEU90686.1"/>
    <property type="molecule type" value="Genomic_DNA"/>
</dbReference>
<comment type="caution">
    <text evidence="8">The sequence shown here is derived from an EMBL/GenBank/DDBJ whole genome shotgun (WGS) entry which is preliminary data.</text>
</comment>
<dbReference type="InterPro" id="IPR036259">
    <property type="entry name" value="MFS_trans_sf"/>
</dbReference>
<feature type="transmembrane region" description="Helical" evidence="6">
    <location>
        <begin position="243"/>
        <end position="266"/>
    </location>
</feature>
<evidence type="ECO:0000256" key="1">
    <source>
        <dbReference type="ARBA" id="ARBA00004651"/>
    </source>
</evidence>
<reference evidence="8 9" key="1">
    <citation type="journal article" date="2016" name="Front. Microbiol.">
        <title>Comparative Genomics Analysis of Streptomyces Species Reveals Their Adaptation to the Marine Environment and Their Diversity at the Genomic Level.</title>
        <authorList>
            <person name="Tian X."/>
            <person name="Zhang Z."/>
            <person name="Yang T."/>
            <person name="Chen M."/>
            <person name="Li J."/>
            <person name="Chen F."/>
            <person name="Yang J."/>
            <person name="Li W."/>
            <person name="Zhang B."/>
            <person name="Zhang Z."/>
            <person name="Wu J."/>
            <person name="Zhang C."/>
            <person name="Long L."/>
            <person name="Xiao J."/>
        </authorList>
    </citation>
    <scope>NUCLEOTIDE SEQUENCE [LARGE SCALE GENOMIC DNA]</scope>
    <source>
        <strain evidence="8 9">SCSIO 10390</strain>
    </source>
</reference>
<evidence type="ECO:0000313" key="9">
    <source>
        <dbReference type="Proteomes" id="UP000176087"/>
    </source>
</evidence>
<evidence type="ECO:0000256" key="4">
    <source>
        <dbReference type="ARBA" id="ARBA00022989"/>
    </source>
</evidence>
<dbReference type="InterPro" id="IPR020846">
    <property type="entry name" value="MFS_dom"/>
</dbReference>
<evidence type="ECO:0000259" key="7">
    <source>
        <dbReference type="PROSITE" id="PS50850"/>
    </source>
</evidence>
<keyword evidence="9" id="KW-1185">Reference proteome</keyword>
<feature type="transmembrane region" description="Helical" evidence="6">
    <location>
        <begin position="107"/>
        <end position="128"/>
    </location>
</feature>
<keyword evidence="3 6" id="KW-0812">Transmembrane</keyword>
<dbReference type="Gene3D" id="1.20.1250.20">
    <property type="entry name" value="MFS general substrate transporter like domains"/>
    <property type="match status" value="1"/>
</dbReference>
<dbReference type="InterPro" id="IPR050189">
    <property type="entry name" value="MFS_Efflux_Transporters"/>
</dbReference>
<evidence type="ECO:0000256" key="6">
    <source>
        <dbReference type="SAM" id="Phobius"/>
    </source>
</evidence>
<evidence type="ECO:0000313" key="8">
    <source>
        <dbReference type="EMBL" id="OEU90686.1"/>
    </source>
</evidence>
<dbReference type="InterPro" id="IPR011701">
    <property type="entry name" value="MFS"/>
</dbReference>
<sequence length="393" mass="39746">MTTCQDPPSAQPVTGPPRALSAATFVSSFDRFVISPMLVLIASGLGVPLSTVVVTASGYFLAYGLSQPLWGVLSDRFGRVRVIRATLLAAALAGAVSAAAPGLVSLAASRIVAGAFFGAVVPTSLTYVGDTVTAGRRQRALSDLMAAMATGTALATAFGGVLAHLLDWRAVFATSAACAALCAFAMRALPEPPRAPVAGVGRHLGTVLRDRWALLVFGLAFVEGAVLLGTMTLLAAALQANGVSAAVAGLATAAFGVGVLGFSLLVKRLAGRMPVWSLIAVGGAQICLGYGIVAGRIGLATVVVTALLLGGGWSFMHSSLQTWATSVAPQARGTAVAFFAAALFIGSSVAVTAAGPLAQHDRFALLFGIACALSVPLTLTAVLCRRRWPGATS</sequence>
<dbReference type="STRING" id="933944.AN215_10145"/>
<keyword evidence="2" id="KW-1003">Cell membrane</keyword>
<dbReference type="OrthoDB" id="106589at2"/>
<dbReference type="PANTHER" id="PTHR43124">
    <property type="entry name" value="PURINE EFFLUX PUMP PBUE"/>
    <property type="match status" value="1"/>
</dbReference>
<feature type="transmembrane region" description="Helical" evidence="6">
    <location>
        <begin position="82"/>
        <end position="101"/>
    </location>
</feature>
<feature type="transmembrane region" description="Helical" evidence="6">
    <location>
        <begin position="273"/>
        <end position="293"/>
    </location>
</feature>
<dbReference type="SUPFAM" id="SSF103473">
    <property type="entry name" value="MFS general substrate transporter"/>
    <property type="match status" value="1"/>
</dbReference>
<dbReference type="Pfam" id="PF07690">
    <property type="entry name" value="MFS_1"/>
    <property type="match status" value="1"/>
</dbReference>
<keyword evidence="5 6" id="KW-0472">Membrane</keyword>
<feature type="transmembrane region" description="Helical" evidence="6">
    <location>
        <begin position="37"/>
        <end position="61"/>
    </location>
</feature>
<dbReference type="GO" id="GO:0022857">
    <property type="term" value="F:transmembrane transporter activity"/>
    <property type="evidence" value="ECO:0007669"/>
    <property type="project" value="InterPro"/>
</dbReference>
<dbReference type="PROSITE" id="PS50850">
    <property type="entry name" value="MFS"/>
    <property type="match status" value="1"/>
</dbReference>
<name>A0A1E7JR02_9ACTN</name>
<protein>
    <submittedName>
        <fullName evidence="8">Permease</fullName>
    </submittedName>
</protein>
<dbReference type="AlphaFoldDB" id="A0A1E7JR02"/>
<dbReference type="PATRIC" id="fig|933944.5.peg.281"/>
<evidence type="ECO:0000256" key="2">
    <source>
        <dbReference type="ARBA" id="ARBA00022475"/>
    </source>
</evidence>
<dbReference type="PANTHER" id="PTHR43124:SF3">
    <property type="entry name" value="CHLORAMPHENICOL EFFLUX PUMP RV0191"/>
    <property type="match status" value="1"/>
</dbReference>
<feature type="transmembrane region" description="Helical" evidence="6">
    <location>
        <begin position="140"/>
        <end position="162"/>
    </location>
</feature>
<feature type="transmembrane region" description="Helical" evidence="6">
    <location>
        <begin position="299"/>
        <end position="316"/>
    </location>
</feature>
<feature type="domain" description="Major facilitator superfamily (MFS) profile" evidence="7">
    <location>
        <begin position="16"/>
        <end position="389"/>
    </location>
</feature>
<feature type="transmembrane region" description="Helical" evidence="6">
    <location>
        <begin position="363"/>
        <end position="384"/>
    </location>
</feature>
<comment type="subcellular location">
    <subcellularLocation>
        <location evidence="1">Cell membrane</location>
        <topology evidence="1">Multi-pass membrane protein</topology>
    </subcellularLocation>
</comment>
<gene>
    <name evidence="8" type="ORF">AN215_10145</name>
</gene>
<organism evidence="8 9">
    <name type="scientific">Streptomyces abyssalis</name>
    <dbReference type="NCBI Taxonomy" id="933944"/>
    <lineage>
        <taxon>Bacteria</taxon>
        <taxon>Bacillati</taxon>
        <taxon>Actinomycetota</taxon>
        <taxon>Actinomycetes</taxon>
        <taxon>Kitasatosporales</taxon>
        <taxon>Streptomycetaceae</taxon>
        <taxon>Streptomyces</taxon>
    </lineage>
</organism>
<feature type="transmembrane region" description="Helical" evidence="6">
    <location>
        <begin position="336"/>
        <end position="357"/>
    </location>
</feature>
<evidence type="ECO:0000256" key="5">
    <source>
        <dbReference type="ARBA" id="ARBA00023136"/>
    </source>
</evidence>
<accession>A0A1E7JR02</accession>
<dbReference type="GO" id="GO:0005886">
    <property type="term" value="C:plasma membrane"/>
    <property type="evidence" value="ECO:0007669"/>
    <property type="project" value="UniProtKB-SubCell"/>
</dbReference>
<evidence type="ECO:0000256" key="3">
    <source>
        <dbReference type="ARBA" id="ARBA00022692"/>
    </source>
</evidence>
<proteinExistence type="predicted"/>
<dbReference type="Proteomes" id="UP000176087">
    <property type="component" value="Unassembled WGS sequence"/>
</dbReference>